<dbReference type="KEGG" id="nfl:COO91_07442"/>
<keyword evidence="2" id="KW-1185">Reference proteome</keyword>
<dbReference type="EMBL" id="CP024785">
    <property type="protein sequence ID" value="AUB41394.1"/>
    <property type="molecule type" value="Genomic_DNA"/>
</dbReference>
<organism evidence="1 2">
    <name type="scientific">Nostoc flagelliforme CCNUN1</name>
    <dbReference type="NCBI Taxonomy" id="2038116"/>
    <lineage>
        <taxon>Bacteria</taxon>
        <taxon>Bacillati</taxon>
        <taxon>Cyanobacteriota</taxon>
        <taxon>Cyanophyceae</taxon>
        <taxon>Nostocales</taxon>
        <taxon>Nostocaceae</taxon>
        <taxon>Nostoc</taxon>
    </lineage>
</organism>
<name>A0A2K8T115_9NOSO</name>
<dbReference type="Proteomes" id="UP000232003">
    <property type="component" value="Chromosome"/>
</dbReference>
<accession>A0A2K8T115</accession>
<evidence type="ECO:0000313" key="1">
    <source>
        <dbReference type="EMBL" id="AUB41394.1"/>
    </source>
</evidence>
<dbReference type="AlphaFoldDB" id="A0A2K8T115"/>
<evidence type="ECO:0000313" key="2">
    <source>
        <dbReference type="Proteomes" id="UP000232003"/>
    </source>
</evidence>
<proteinExistence type="predicted"/>
<reference evidence="1 2" key="1">
    <citation type="submission" date="2017-11" db="EMBL/GenBank/DDBJ databases">
        <title>Complete genome of a free-living desiccation-tolerant cyanobacterium and its photosynthetic adaptation to extreme terrestrial habitat.</title>
        <authorList>
            <person name="Shang J."/>
        </authorList>
    </citation>
    <scope>NUCLEOTIDE SEQUENCE [LARGE SCALE GENOMIC DNA]</scope>
    <source>
        <strain evidence="1 2">CCNUN1</strain>
    </source>
</reference>
<protein>
    <submittedName>
        <fullName evidence="1">Uncharacterized protein</fullName>
    </submittedName>
</protein>
<gene>
    <name evidence="1" type="ORF">COO91_07442</name>
</gene>
<sequence length="40" mass="4518">MELSTTNTTKYSKGDFSQDVVLLSFSSQVFKFNMQQIIPG</sequence>